<dbReference type="GO" id="GO:0004109">
    <property type="term" value="F:coproporphyrinogen oxidase activity"/>
    <property type="evidence" value="ECO:0007669"/>
    <property type="project" value="InterPro"/>
</dbReference>
<keyword evidence="2" id="KW-0411">Iron-sulfur</keyword>
<dbReference type="InterPro" id="IPR004559">
    <property type="entry name" value="HemW-like"/>
</dbReference>
<dbReference type="Pfam" id="PF04055">
    <property type="entry name" value="Radical_SAM"/>
    <property type="match status" value="1"/>
</dbReference>
<keyword evidence="2" id="KW-0408">Iron</keyword>
<dbReference type="GO" id="GO:0051539">
    <property type="term" value="F:4 iron, 4 sulfur cluster binding"/>
    <property type="evidence" value="ECO:0007669"/>
    <property type="project" value="UniProtKB-UniRule"/>
</dbReference>
<feature type="domain" description="Radical SAM core" evidence="3">
    <location>
        <begin position="2"/>
        <end position="235"/>
    </location>
</feature>
<evidence type="ECO:0000256" key="2">
    <source>
        <dbReference type="RuleBase" id="RU364116"/>
    </source>
</evidence>
<comment type="caution">
    <text evidence="4">The sequence shown here is derived from an EMBL/GenBank/DDBJ whole genome shotgun (WGS) entry which is preliminary data.</text>
</comment>
<dbReference type="InterPro" id="IPR058240">
    <property type="entry name" value="rSAM_sf"/>
</dbReference>
<dbReference type="AlphaFoldDB" id="A0A4S2H071"/>
<keyword evidence="2" id="KW-0349">Heme</keyword>
<dbReference type="PROSITE" id="PS51918">
    <property type="entry name" value="RADICAL_SAM"/>
    <property type="match status" value="1"/>
</dbReference>
<comment type="similarity">
    <text evidence="1">Belongs to the anaerobic coproporphyrinogen-III oxidase family. HemW subfamily.</text>
</comment>
<dbReference type="NCBIfam" id="TIGR00539">
    <property type="entry name" value="hemN_rel"/>
    <property type="match status" value="1"/>
</dbReference>
<dbReference type="InterPro" id="IPR010723">
    <property type="entry name" value="HemN_C"/>
</dbReference>
<reference evidence="4 5" key="1">
    <citation type="journal article" date="2017" name="Int. J. Syst. Evol. Microbiol.">
        <title>Marinicauda algicola sp. nov., isolated from a marine red alga Rhodosorus marinus.</title>
        <authorList>
            <person name="Jeong S.E."/>
            <person name="Jeon S.H."/>
            <person name="Chun B.H."/>
            <person name="Kim D.W."/>
            <person name="Jeon C.O."/>
        </authorList>
    </citation>
    <scope>NUCLEOTIDE SEQUENCE [LARGE SCALE GENOMIC DNA]</scope>
    <source>
        <strain evidence="4 5">JCM 31718</strain>
    </source>
</reference>
<dbReference type="InterPro" id="IPR034505">
    <property type="entry name" value="Coproporphyrinogen-III_oxidase"/>
</dbReference>
<dbReference type="SUPFAM" id="SSF102114">
    <property type="entry name" value="Radical SAM enzymes"/>
    <property type="match status" value="1"/>
</dbReference>
<dbReference type="PANTHER" id="PTHR13932">
    <property type="entry name" value="COPROPORPHYRINIGEN III OXIDASE"/>
    <property type="match status" value="1"/>
</dbReference>
<keyword evidence="2" id="KW-0004">4Fe-4S</keyword>
<keyword evidence="2" id="KW-0479">Metal-binding</keyword>
<evidence type="ECO:0000313" key="5">
    <source>
        <dbReference type="Proteomes" id="UP000308054"/>
    </source>
</evidence>
<dbReference type="RefSeq" id="WP_135995416.1">
    <property type="nucleotide sequence ID" value="NZ_CP071057.1"/>
</dbReference>
<gene>
    <name evidence="4" type="primary">hemW</name>
    <name evidence="4" type="ORF">E5163_06985</name>
</gene>
<accession>A0A4S2H071</accession>
<evidence type="ECO:0000256" key="1">
    <source>
        <dbReference type="ARBA" id="ARBA00006100"/>
    </source>
</evidence>
<comment type="function">
    <text evidence="2">Probably acts as a heme chaperone, transferring heme to an unknown acceptor. Binds one molecule of heme per monomer, possibly covalently. Binds 1 [4Fe-4S] cluster. The cluster is coordinated with 3 cysteines and an exchangeable S-adenosyl-L-methionine.</text>
</comment>
<dbReference type="SMART" id="SM00729">
    <property type="entry name" value="Elp3"/>
    <property type="match status" value="1"/>
</dbReference>
<evidence type="ECO:0000259" key="3">
    <source>
        <dbReference type="PROSITE" id="PS51918"/>
    </source>
</evidence>
<dbReference type="Pfam" id="PF06969">
    <property type="entry name" value="HemN_C"/>
    <property type="match status" value="1"/>
</dbReference>
<dbReference type="Gene3D" id="3.30.750.200">
    <property type="match status" value="1"/>
</dbReference>
<dbReference type="InterPro" id="IPR006638">
    <property type="entry name" value="Elp3/MiaA/NifB-like_rSAM"/>
</dbReference>
<dbReference type="CDD" id="cd01335">
    <property type="entry name" value="Radical_SAM"/>
    <property type="match status" value="1"/>
</dbReference>
<dbReference type="SFLD" id="SFLDS00029">
    <property type="entry name" value="Radical_SAM"/>
    <property type="match status" value="2"/>
</dbReference>
<comment type="subcellular location">
    <subcellularLocation>
        <location evidence="2">Cytoplasm</location>
    </subcellularLocation>
</comment>
<name>A0A4S2H071_9PROT</name>
<dbReference type="SFLD" id="SFLDF00288">
    <property type="entry name" value="HemN-like__clustered_with_nucl"/>
    <property type="match status" value="1"/>
</dbReference>
<keyword evidence="2" id="KW-0949">S-adenosyl-L-methionine</keyword>
<organism evidence="4 5">
    <name type="scientific">Marinicauda algicola</name>
    <dbReference type="NCBI Taxonomy" id="2029849"/>
    <lineage>
        <taxon>Bacteria</taxon>
        <taxon>Pseudomonadati</taxon>
        <taxon>Pseudomonadota</taxon>
        <taxon>Alphaproteobacteria</taxon>
        <taxon>Maricaulales</taxon>
        <taxon>Maricaulaceae</taxon>
        <taxon>Marinicauda</taxon>
    </lineage>
</organism>
<dbReference type="SFLD" id="SFLDF00562">
    <property type="entry name" value="HemN-like__clustered_with_heat"/>
    <property type="match status" value="1"/>
</dbReference>
<keyword evidence="2" id="KW-0963">Cytoplasm</keyword>
<dbReference type="GO" id="GO:0006779">
    <property type="term" value="P:porphyrin-containing compound biosynthetic process"/>
    <property type="evidence" value="ECO:0007669"/>
    <property type="project" value="InterPro"/>
</dbReference>
<dbReference type="OrthoDB" id="9808022at2"/>
<keyword evidence="5" id="KW-1185">Reference proteome</keyword>
<evidence type="ECO:0000313" key="4">
    <source>
        <dbReference type="EMBL" id="TGY88876.1"/>
    </source>
</evidence>
<dbReference type="Proteomes" id="UP000308054">
    <property type="component" value="Unassembled WGS sequence"/>
</dbReference>
<protein>
    <recommendedName>
        <fullName evidence="2">Heme chaperone HemW</fullName>
    </recommendedName>
</protein>
<dbReference type="GO" id="GO:0005737">
    <property type="term" value="C:cytoplasm"/>
    <property type="evidence" value="ECO:0007669"/>
    <property type="project" value="UniProtKB-SubCell"/>
</dbReference>
<keyword evidence="2" id="KW-0143">Chaperone</keyword>
<sequence>MSAPSAPLGLYVHWPYCARICPYCDFNVYRAKGRDTAPLLEAMLADLARWREITGPRDLVSVHFGGGTPSLMEPAQIEAVLETAGRLFGLAPGAEIGLEANPAEKARFAGIRAAGVERLSLGVQALDDESLARLGRDHGTAGALEAMAAAQALFPRVSIDLIYAREGQSVEAWEAELTRALGFGLDHLSLYQLTIEPGTAFAKRAERGALLAPPEETAAAMFEVTQTLTQAAGLDPYEISNHARGRAHQSRHNRLYWTGADWIGIGPGAHSRIGAPRTGGRLGASALDRPERYVEGAAKGTAQAMETISALEDAQERVLMGLRLAEGFDRAALRAATGHDVDEAEAQRFARQGLLVLEGERARLTRAGRLYADGLAVALAPGG</sequence>
<dbReference type="PANTHER" id="PTHR13932:SF5">
    <property type="entry name" value="RADICAL S-ADENOSYL METHIONINE DOMAIN-CONTAINING PROTEIN 1, MITOCHONDRIAL"/>
    <property type="match status" value="1"/>
</dbReference>
<dbReference type="SFLD" id="SFLDG01065">
    <property type="entry name" value="anaerobic_coproporphyrinogen-I"/>
    <property type="match status" value="2"/>
</dbReference>
<dbReference type="InterPro" id="IPR007197">
    <property type="entry name" value="rSAM"/>
</dbReference>
<dbReference type="EMBL" id="SRXW01000002">
    <property type="protein sequence ID" value="TGY88876.1"/>
    <property type="molecule type" value="Genomic_DNA"/>
</dbReference>
<proteinExistence type="inferred from homology"/>
<dbReference type="GO" id="GO:0046872">
    <property type="term" value="F:metal ion binding"/>
    <property type="evidence" value="ECO:0007669"/>
    <property type="project" value="UniProtKB-UniRule"/>
</dbReference>